<dbReference type="InterPro" id="IPR015919">
    <property type="entry name" value="Cadherin-like_sf"/>
</dbReference>
<keyword evidence="14" id="KW-1185">Reference proteome</keyword>
<evidence type="ECO:0000256" key="8">
    <source>
        <dbReference type="ARBA" id="ARBA00022989"/>
    </source>
</evidence>
<evidence type="ECO:0000256" key="11">
    <source>
        <dbReference type="PROSITE-ProRule" id="PRU00043"/>
    </source>
</evidence>
<dbReference type="PANTHER" id="PTHR24028:SF234">
    <property type="entry name" value="PROTOCADHERIN GAMMA-A3"/>
    <property type="match status" value="1"/>
</dbReference>
<dbReference type="FunFam" id="2.60.40.60:FF:000248">
    <property type="entry name" value="Protocadherin 10"/>
    <property type="match status" value="1"/>
</dbReference>
<evidence type="ECO:0000256" key="10">
    <source>
        <dbReference type="ARBA" id="ARBA00023180"/>
    </source>
</evidence>
<name>A0A7L4JHV6_9PASS</name>
<keyword evidence="4" id="KW-0732">Signal</keyword>
<dbReference type="InterPro" id="IPR020894">
    <property type="entry name" value="Cadherin_CS"/>
</dbReference>
<accession>A0A7L4JHV6</accession>
<dbReference type="PANTHER" id="PTHR24028">
    <property type="entry name" value="CADHERIN-87A"/>
    <property type="match status" value="1"/>
</dbReference>
<dbReference type="InterPro" id="IPR002126">
    <property type="entry name" value="Cadherin-like_dom"/>
</dbReference>
<dbReference type="CDD" id="cd11304">
    <property type="entry name" value="Cadherin_repeat"/>
    <property type="match status" value="4"/>
</dbReference>
<feature type="domain" description="Cadherin" evidence="12">
    <location>
        <begin position="103"/>
        <end position="208"/>
    </location>
</feature>
<proteinExistence type="predicted"/>
<dbReference type="GO" id="GO:0005886">
    <property type="term" value="C:plasma membrane"/>
    <property type="evidence" value="ECO:0007669"/>
    <property type="project" value="UniProtKB-SubCell"/>
</dbReference>
<evidence type="ECO:0000256" key="1">
    <source>
        <dbReference type="ARBA" id="ARBA00004251"/>
    </source>
</evidence>
<dbReference type="GO" id="GO:0005509">
    <property type="term" value="F:calcium ion binding"/>
    <property type="evidence" value="ECO:0007669"/>
    <property type="project" value="UniProtKB-UniRule"/>
</dbReference>
<dbReference type="FunFam" id="2.60.40.60:FF:000007">
    <property type="entry name" value="Protocadherin alpha 2"/>
    <property type="match status" value="1"/>
</dbReference>
<dbReference type="AlphaFoldDB" id="A0A7L4JHV6"/>
<keyword evidence="3" id="KW-0812">Transmembrane</keyword>
<protein>
    <submittedName>
        <fullName evidence="13">PCDBF protein</fullName>
    </submittedName>
</protein>
<comment type="subcellular location">
    <subcellularLocation>
        <location evidence="1">Cell membrane</location>
        <topology evidence="1">Single-pass type I membrane protein</topology>
    </subcellularLocation>
</comment>
<gene>
    <name evidence="13" type="primary">Pcdhb15</name>
    <name evidence="13" type="ORF">PORRUF_R06852</name>
</gene>
<dbReference type="Pfam" id="PF00028">
    <property type="entry name" value="Cadherin"/>
    <property type="match status" value="3"/>
</dbReference>
<evidence type="ECO:0000256" key="3">
    <source>
        <dbReference type="ARBA" id="ARBA00022692"/>
    </source>
</evidence>
<dbReference type="PROSITE" id="PS50268">
    <property type="entry name" value="CADHERIN_2"/>
    <property type="match status" value="4"/>
</dbReference>
<dbReference type="SMART" id="SM00112">
    <property type="entry name" value="CA"/>
    <property type="match status" value="3"/>
</dbReference>
<dbReference type="PRINTS" id="PR00205">
    <property type="entry name" value="CADHERIN"/>
</dbReference>
<feature type="domain" description="Cadherin" evidence="12">
    <location>
        <begin position="314"/>
        <end position="350"/>
    </location>
</feature>
<keyword evidence="9" id="KW-0472">Membrane</keyword>
<evidence type="ECO:0000313" key="14">
    <source>
        <dbReference type="Proteomes" id="UP000572837"/>
    </source>
</evidence>
<organism evidence="13 14">
    <name type="scientific">Pomatorhinus ruficollis</name>
    <name type="common">streak-breasted scimitar babbler</name>
    <dbReference type="NCBI Taxonomy" id="932028"/>
    <lineage>
        <taxon>Eukaryota</taxon>
        <taxon>Metazoa</taxon>
        <taxon>Chordata</taxon>
        <taxon>Craniata</taxon>
        <taxon>Vertebrata</taxon>
        <taxon>Euteleostomi</taxon>
        <taxon>Archelosauria</taxon>
        <taxon>Archosauria</taxon>
        <taxon>Dinosauria</taxon>
        <taxon>Saurischia</taxon>
        <taxon>Theropoda</taxon>
        <taxon>Coelurosauria</taxon>
        <taxon>Aves</taxon>
        <taxon>Neognathae</taxon>
        <taxon>Neoaves</taxon>
        <taxon>Telluraves</taxon>
        <taxon>Australaves</taxon>
        <taxon>Passeriformes</taxon>
        <taxon>Sylvioidea</taxon>
        <taxon>Timaliidae</taxon>
        <taxon>Pomatorhinus</taxon>
    </lineage>
</organism>
<dbReference type="Gene3D" id="2.60.40.60">
    <property type="entry name" value="Cadherins"/>
    <property type="match status" value="4"/>
</dbReference>
<feature type="non-terminal residue" evidence="13">
    <location>
        <position position="350"/>
    </location>
</feature>
<evidence type="ECO:0000256" key="5">
    <source>
        <dbReference type="ARBA" id="ARBA00022737"/>
    </source>
</evidence>
<comment type="caution">
    <text evidence="13">The sequence shown here is derived from an EMBL/GenBank/DDBJ whole genome shotgun (WGS) entry which is preliminary data.</text>
</comment>
<evidence type="ECO:0000256" key="4">
    <source>
        <dbReference type="ARBA" id="ARBA00022729"/>
    </source>
</evidence>
<keyword evidence="10" id="KW-0325">Glycoprotein</keyword>
<feature type="domain" description="Cadherin" evidence="12">
    <location>
        <begin position="217"/>
        <end position="313"/>
    </location>
</feature>
<keyword evidence="6 11" id="KW-0106">Calcium</keyword>
<feature type="non-terminal residue" evidence="13">
    <location>
        <position position="1"/>
    </location>
</feature>
<keyword evidence="2" id="KW-1003">Cell membrane</keyword>
<evidence type="ECO:0000256" key="2">
    <source>
        <dbReference type="ARBA" id="ARBA00022475"/>
    </source>
</evidence>
<keyword evidence="8" id="KW-1133">Transmembrane helix</keyword>
<sequence length="350" mass="38136">IAERSDPGSRFPLEVARDLDIGSNSIQAYSISPENEYFSVSYGSRSNGDKYVELVLEKTLDREEQAEMSFSVIAEDGGTPPRSGTVKISIIILDINDNAPIFMQERYIGKVLENMPEGSVVLSVLATDKDVGVNGDVSYQLNQAAEQKDSTFVIDPRTGEIKLTKPLDFEAAQTHELSVRATDGGGLSAICKVLVEVVIDVNNYVPEIVIMSVFSPVPEDTPLGTVIAIFSVQDRDSGANGEVQCSISDSHPFRLEKTFDNYYRVVTAELLDRERVSEYNVTVRAADGGSPALQSSAVLALRVLDVNDNAPVFAEERYSARLAENNAAGALVLTVRATDADWGQNARVRY</sequence>
<dbReference type="SUPFAM" id="SSF49313">
    <property type="entry name" value="Cadherin-like"/>
    <property type="match status" value="4"/>
</dbReference>
<dbReference type="PROSITE" id="PS00232">
    <property type="entry name" value="CADHERIN_1"/>
    <property type="match status" value="2"/>
</dbReference>
<feature type="domain" description="Cadherin" evidence="12">
    <location>
        <begin position="1"/>
        <end position="102"/>
    </location>
</feature>
<evidence type="ECO:0000256" key="9">
    <source>
        <dbReference type="ARBA" id="ARBA00023136"/>
    </source>
</evidence>
<dbReference type="FunFam" id="2.60.40.60:FF:000002">
    <property type="entry name" value="Protocadherin alpha 2"/>
    <property type="match status" value="1"/>
</dbReference>
<evidence type="ECO:0000256" key="6">
    <source>
        <dbReference type="ARBA" id="ARBA00022837"/>
    </source>
</evidence>
<keyword evidence="7" id="KW-0130">Cell adhesion</keyword>
<evidence type="ECO:0000259" key="12">
    <source>
        <dbReference type="PROSITE" id="PS50268"/>
    </source>
</evidence>
<keyword evidence="5" id="KW-0677">Repeat</keyword>
<dbReference type="EMBL" id="VZSW01003829">
    <property type="protein sequence ID" value="NXY39425.1"/>
    <property type="molecule type" value="Genomic_DNA"/>
</dbReference>
<evidence type="ECO:0000313" key="13">
    <source>
        <dbReference type="EMBL" id="NXY39425.1"/>
    </source>
</evidence>
<dbReference type="GO" id="GO:0007156">
    <property type="term" value="P:homophilic cell adhesion via plasma membrane adhesion molecules"/>
    <property type="evidence" value="ECO:0007669"/>
    <property type="project" value="InterPro"/>
</dbReference>
<evidence type="ECO:0000256" key="7">
    <source>
        <dbReference type="ARBA" id="ARBA00022889"/>
    </source>
</evidence>
<reference evidence="13 14" key="1">
    <citation type="submission" date="2020-02" db="EMBL/GenBank/DDBJ databases">
        <title>Bird 10,000 Genomes (B10K) Project - Family phase.</title>
        <authorList>
            <person name="Zhang G."/>
        </authorList>
    </citation>
    <scope>NUCLEOTIDE SEQUENCE [LARGE SCALE GENOMIC DNA]</scope>
    <source>
        <strain evidence="13">B10K-IZ-033-81</strain>
        <tissue evidence="13">Muscle</tissue>
    </source>
</reference>
<dbReference type="Proteomes" id="UP000572837">
    <property type="component" value="Unassembled WGS sequence"/>
</dbReference>
<dbReference type="InterPro" id="IPR050174">
    <property type="entry name" value="Protocadherin/Cadherin-CA"/>
</dbReference>